<reference evidence="1" key="1">
    <citation type="submission" date="2016-01" db="EMBL/GenBank/DDBJ databases">
        <authorList>
            <person name="Peeters C."/>
        </authorList>
    </citation>
    <scope>NUCLEOTIDE SEQUENCE [LARGE SCALE GENOMIC DNA]</scope>
    <source>
        <strain evidence="1">LMG 29323</strain>
    </source>
</reference>
<evidence type="ECO:0000313" key="2">
    <source>
        <dbReference type="Proteomes" id="UP000054911"/>
    </source>
</evidence>
<name>A0A158B6P3_9BURK</name>
<dbReference type="EMBL" id="FCOE02000009">
    <property type="protein sequence ID" value="SAK65751.1"/>
    <property type="molecule type" value="Genomic_DNA"/>
</dbReference>
<proteinExistence type="predicted"/>
<dbReference type="AlphaFoldDB" id="A0A158B6P3"/>
<dbReference type="STRING" id="1777141.AWB80_03101"/>
<gene>
    <name evidence="1" type="ORF">AWB80_03101</name>
</gene>
<accession>A0A158B6P3</accession>
<keyword evidence="2" id="KW-1185">Reference proteome</keyword>
<sequence length="62" mass="6557">MGWQDAGSDAVTYAPTAKGVTLTVRGIAGYELLLDNQSGSVTMFTRLPYGNGKFVEAARSCL</sequence>
<dbReference type="Proteomes" id="UP000054911">
    <property type="component" value="Unassembled WGS sequence"/>
</dbReference>
<evidence type="ECO:0000313" key="1">
    <source>
        <dbReference type="EMBL" id="SAK65751.1"/>
    </source>
</evidence>
<protein>
    <submittedName>
        <fullName evidence="1">Uncharacterized protein</fullName>
    </submittedName>
</protein>
<comment type="caution">
    <text evidence="1">The sequence shown here is derived from an EMBL/GenBank/DDBJ whole genome shotgun (WGS) entry which is preliminary data.</text>
</comment>
<organism evidence="1 2">
    <name type="scientific">Caballeronia pedi</name>
    <dbReference type="NCBI Taxonomy" id="1777141"/>
    <lineage>
        <taxon>Bacteria</taxon>
        <taxon>Pseudomonadati</taxon>
        <taxon>Pseudomonadota</taxon>
        <taxon>Betaproteobacteria</taxon>
        <taxon>Burkholderiales</taxon>
        <taxon>Burkholderiaceae</taxon>
        <taxon>Caballeronia</taxon>
    </lineage>
</organism>